<dbReference type="Proteomes" id="UP001320702">
    <property type="component" value="Unassembled WGS sequence"/>
</dbReference>
<protein>
    <submittedName>
        <fullName evidence="3">MurR/RpiR family transcriptional regulator</fullName>
    </submittedName>
</protein>
<gene>
    <name evidence="3" type="ORF">MU516_18860</name>
</gene>
<dbReference type="InterPro" id="IPR036388">
    <property type="entry name" value="WH-like_DNA-bd_sf"/>
</dbReference>
<dbReference type="EMBL" id="JANAVZ010000025">
    <property type="protein sequence ID" value="MCT4334899.1"/>
    <property type="molecule type" value="Genomic_DNA"/>
</dbReference>
<comment type="caution">
    <text evidence="3">The sequence shown here is derived from an EMBL/GenBank/DDBJ whole genome shotgun (WGS) entry which is preliminary data.</text>
</comment>
<dbReference type="PROSITE" id="PS51071">
    <property type="entry name" value="HTH_RPIR"/>
    <property type="match status" value="1"/>
</dbReference>
<feature type="domain" description="HTH rpiR-type" evidence="1">
    <location>
        <begin position="1"/>
        <end position="64"/>
    </location>
</feature>
<evidence type="ECO:0000259" key="1">
    <source>
        <dbReference type="PROSITE" id="PS51071"/>
    </source>
</evidence>
<dbReference type="Gene3D" id="3.40.50.10490">
    <property type="entry name" value="Glucose-6-phosphate isomerase like protein, domain 1"/>
    <property type="match status" value="1"/>
</dbReference>
<dbReference type="Pfam" id="PF01418">
    <property type="entry name" value="HTH_6"/>
    <property type="match status" value="1"/>
</dbReference>
<evidence type="ECO:0000313" key="3">
    <source>
        <dbReference type="EMBL" id="MCT4334899.1"/>
    </source>
</evidence>
<dbReference type="InterPro" id="IPR047640">
    <property type="entry name" value="RpiR-like"/>
</dbReference>
<dbReference type="SUPFAM" id="SSF46689">
    <property type="entry name" value="Homeodomain-like"/>
    <property type="match status" value="1"/>
</dbReference>
<evidence type="ECO:0000313" key="4">
    <source>
        <dbReference type="Proteomes" id="UP001320702"/>
    </source>
</evidence>
<dbReference type="InterPro" id="IPR001347">
    <property type="entry name" value="SIS_dom"/>
</dbReference>
<name>A0ABT2KEC8_9RHOB</name>
<keyword evidence="4" id="KW-1185">Reference proteome</keyword>
<dbReference type="PANTHER" id="PTHR30514:SF18">
    <property type="entry name" value="RPIR-FAMILY TRANSCRIPTIONAL REGULATOR"/>
    <property type="match status" value="1"/>
</dbReference>
<dbReference type="InterPro" id="IPR009057">
    <property type="entry name" value="Homeodomain-like_sf"/>
</dbReference>
<dbReference type="InterPro" id="IPR046348">
    <property type="entry name" value="SIS_dom_sf"/>
</dbReference>
<evidence type="ECO:0000259" key="2">
    <source>
        <dbReference type="PROSITE" id="PS51464"/>
    </source>
</evidence>
<dbReference type="InterPro" id="IPR000281">
    <property type="entry name" value="HTH_RpiR"/>
</dbReference>
<proteinExistence type="predicted"/>
<feature type="domain" description="SIS" evidence="2">
    <location>
        <begin position="110"/>
        <end position="249"/>
    </location>
</feature>
<dbReference type="PROSITE" id="PS51464">
    <property type="entry name" value="SIS"/>
    <property type="match status" value="1"/>
</dbReference>
<sequence length="267" mass="29025">MTATDQKMVAALLDRREELVFLSGPQLAERIDVHGAAPTRLAQKLGYKGFPELRKVLQDEMLNAQDAARRMQRSVKSAEKGNYLSDLIASEVTALQNLGDLISQSAVDDAADAIFAAKKVFVFAQGHALPLAQFLTRRLDRFGMTTVTLTGRGHDVAERLVGISKDDVVVSMAFRKQPSTYAPMMQHVRSTGAASILVSDLAGLIMTPEPDMVLAAPRGRSGSEFQTPTVPFVIVGAILLTMVARHEEETIGALEKLSTLFDSFNKP</sequence>
<accession>A0ABT2KEC8</accession>
<dbReference type="SUPFAM" id="SSF53697">
    <property type="entry name" value="SIS domain"/>
    <property type="match status" value="1"/>
</dbReference>
<dbReference type="PANTHER" id="PTHR30514">
    <property type="entry name" value="GLUCOKINASE"/>
    <property type="match status" value="1"/>
</dbReference>
<dbReference type="Gene3D" id="1.10.10.10">
    <property type="entry name" value="Winged helix-like DNA-binding domain superfamily/Winged helix DNA-binding domain"/>
    <property type="match status" value="1"/>
</dbReference>
<organism evidence="3 4">
    <name type="scientific">Paracoccus maritimus</name>
    <dbReference type="NCBI Taxonomy" id="2933292"/>
    <lineage>
        <taxon>Bacteria</taxon>
        <taxon>Pseudomonadati</taxon>
        <taxon>Pseudomonadota</taxon>
        <taxon>Alphaproteobacteria</taxon>
        <taxon>Rhodobacterales</taxon>
        <taxon>Paracoccaceae</taxon>
        <taxon>Paracoccus</taxon>
    </lineage>
</organism>
<reference evidence="3 4" key="1">
    <citation type="submission" date="2022-04" db="EMBL/GenBank/DDBJ databases">
        <title>Paracoccus sp. YLB-12 draft genome sequence.</title>
        <authorList>
            <person name="Yu L."/>
        </authorList>
    </citation>
    <scope>NUCLEOTIDE SEQUENCE [LARGE SCALE GENOMIC DNA]</scope>
    <source>
        <strain evidence="3 4">YLB-12</strain>
    </source>
</reference>